<organism evidence="1 2">
    <name type="scientific">Vibrio nigripulchritudo SOn1</name>
    <dbReference type="NCBI Taxonomy" id="1238450"/>
    <lineage>
        <taxon>Bacteria</taxon>
        <taxon>Pseudomonadati</taxon>
        <taxon>Pseudomonadota</taxon>
        <taxon>Gammaproteobacteria</taxon>
        <taxon>Vibrionales</taxon>
        <taxon>Vibrionaceae</taxon>
        <taxon>Vibrio</taxon>
    </lineage>
</organism>
<dbReference type="AlphaFoldDB" id="A0AAV2VM62"/>
<reference evidence="1 2" key="1">
    <citation type="journal article" date="2013" name="ISME J.">
        <title>Comparative genomics of pathogenic lineages of Vibrio nigripulchritudo identifies virulence-associated traits.</title>
        <authorList>
            <person name="Goudenege D."/>
            <person name="Labreuche Y."/>
            <person name="Krin E."/>
            <person name="Ansquer D."/>
            <person name="Mangenot S."/>
            <person name="Calteau A."/>
            <person name="Medigue C."/>
            <person name="Mazel D."/>
            <person name="Polz M.F."/>
            <person name="Le Roux F."/>
        </authorList>
    </citation>
    <scope>NUCLEOTIDE SEQUENCE [LARGE SCALE GENOMIC DNA]</scope>
    <source>
        <strain evidence="1 2">SOn1</strain>
    </source>
</reference>
<evidence type="ECO:0000313" key="2">
    <source>
        <dbReference type="Proteomes" id="UP000018211"/>
    </source>
</evidence>
<accession>A0AAV2VM62</accession>
<sequence length="76" mass="8531">MITLLSLLKWVVLFALVKAGIIEKSTVEKVAKGTFKVVKSALLISFSAIFAFENQAFAYQYSQVERKQKEQTLSSD</sequence>
<dbReference type="GeneID" id="97544527"/>
<gene>
    <name evidence="1" type="ORF">VIBNISOn1_150029</name>
</gene>
<evidence type="ECO:0000313" key="1">
    <source>
        <dbReference type="EMBL" id="CCO45475.1"/>
    </source>
</evidence>
<dbReference type="RefSeq" id="WP_004408699.1">
    <property type="nucleotide sequence ID" value="NZ_LK391965.1"/>
</dbReference>
<comment type="caution">
    <text evidence="1">The sequence shown here is derived from an EMBL/GenBank/DDBJ whole genome shotgun (WGS) entry which is preliminary data.</text>
</comment>
<dbReference type="Proteomes" id="UP000018211">
    <property type="component" value="Unassembled WGS sequence"/>
</dbReference>
<name>A0AAV2VM62_9VIBR</name>
<dbReference type="EMBL" id="CAOF01000057">
    <property type="protein sequence ID" value="CCO45475.1"/>
    <property type="molecule type" value="Genomic_DNA"/>
</dbReference>
<proteinExistence type="predicted"/>
<protein>
    <submittedName>
        <fullName evidence="1">Uncharacterized protein</fullName>
    </submittedName>
</protein>